<keyword evidence="3" id="KW-1185">Reference proteome</keyword>
<dbReference type="AlphaFoldDB" id="A0A7V8V4U9"/>
<protein>
    <submittedName>
        <fullName evidence="2">Uncharacterized protein</fullName>
    </submittedName>
</protein>
<dbReference type="RefSeq" id="WP_207396448.1">
    <property type="nucleotide sequence ID" value="NZ_JABRWO010000005.1"/>
</dbReference>
<reference evidence="2 3" key="1">
    <citation type="submission" date="2020-05" db="EMBL/GenBank/DDBJ databases">
        <title>Bremerella alba sp. nov., a novel planctomycete isolated from the surface of the macroalga Fucus spiralis.</title>
        <authorList>
            <person name="Godinho O."/>
            <person name="Botelho R."/>
            <person name="Albuquerque L."/>
            <person name="Wiegand S."/>
            <person name="Da Costa M.S."/>
            <person name="Lobo-Da-Cunha A."/>
            <person name="Jogler C."/>
            <person name="Lage O.M."/>
        </authorList>
    </citation>
    <scope>NUCLEOTIDE SEQUENCE [LARGE SCALE GENOMIC DNA]</scope>
    <source>
        <strain evidence="2 3">FF15</strain>
    </source>
</reference>
<evidence type="ECO:0000256" key="1">
    <source>
        <dbReference type="SAM" id="Phobius"/>
    </source>
</evidence>
<accession>A0A7V8V4U9</accession>
<gene>
    <name evidence="2" type="ORF">HOV93_21600</name>
</gene>
<proteinExistence type="predicted"/>
<organism evidence="2 3">
    <name type="scientific">Bremerella alba</name>
    <dbReference type="NCBI Taxonomy" id="980252"/>
    <lineage>
        <taxon>Bacteria</taxon>
        <taxon>Pseudomonadati</taxon>
        <taxon>Planctomycetota</taxon>
        <taxon>Planctomycetia</taxon>
        <taxon>Pirellulales</taxon>
        <taxon>Pirellulaceae</taxon>
        <taxon>Bremerella</taxon>
    </lineage>
</organism>
<evidence type="ECO:0000313" key="3">
    <source>
        <dbReference type="Proteomes" id="UP000551616"/>
    </source>
</evidence>
<comment type="caution">
    <text evidence="2">The sequence shown here is derived from an EMBL/GenBank/DDBJ whole genome shotgun (WGS) entry which is preliminary data.</text>
</comment>
<keyword evidence="1" id="KW-0472">Membrane</keyword>
<feature type="transmembrane region" description="Helical" evidence="1">
    <location>
        <begin position="15"/>
        <end position="34"/>
    </location>
</feature>
<name>A0A7V8V4U9_9BACT</name>
<dbReference type="Proteomes" id="UP000551616">
    <property type="component" value="Unassembled WGS sequence"/>
</dbReference>
<keyword evidence="1" id="KW-1133">Transmembrane helix</keyword>
<keyword evidence="1" id="KW-0812">Transmembrane</keyword>
<dbReference type="EMBL" id="JABRWO010000005">
    <property type="protein sequence ID" value="MBA2114988.1"/>
    <property type="molecule type" value="Genomic_DNA"/>
</dbReference>
<sequence length="59" mass="6585">MHGLIKPTGNNTYRYLLHNLITLIFILTLSTASLHPLKQAQSAETPSPPNIVLIFIDDK</sequence>
<evidence type="ECO:0000313" key="2">
    <source>
        <dbReference type="EMBL" id="MBA2114988.1"/>
    </source>
</evidence>